<dbReference type="FunFam" id="1.10.3810.10:FF:000001">
    <property type="entry name" value="Penicillin-binding protein 1A"/>
    <property type="match status" value="1"/>
</dbReference>
<evidence type="ECO:0000256" key="12">
    <source>
        <dbReference type="ARBA" id="ARBA00023136"/>
    </source>
</evidence>
<evidence type="ECO:0000256" key="6">
    <source>
        <dbReference type="ARBA" id="ARBA00022670"/>
    </source>
</evidence>
<dbReference type="PANTHER" id="PTHR32282">
    <property type="entry name" value="BINDING PROTEIN TRANSPEPTIDASE, PUTATIVE-RELATED"/>
    <property type="match status" value="1"/>
</dbReference>
<comment type="catalytic activity">
    <reaction evidence="15">
        <text>Preferential cleavage: (Ac)2-L-Lys-D-Ala-|-D-Ala. Also transpeptidation of peptidyl-alanyl moieties that are N-acyl substituents of D-alanine.</text>
        <dbReference type="EC" id="3.4.16.4"/>
    </reaction>
</comment>
<dbReference type="AlphaFoldDB" id="A0A2M6XD76"/>
<evidence type="ECO:0000256" key="7">
    <source>
        <dbReference type="ARBA" id="ARBA00022676"/>
    </source>
</evidence>
<keyword evidence="13" id="KW-0511">Multifunctional enzyme</keyword>
<dbReference type="GO" id="GO:0006508">
    <property type="term" value="P:proteolysis"/>
    <property type="evidence" value="ECO:0007669"/>
    <property type="project" value="UniProtKB-KW"/>
</dbReference>
<dbReference type="GO" id="GO:0030288">
    <property type="term" value="C:outer membrane-bounded periplasmic space"/>
    <property type="evidence" value="ECO:0007669"/>
    <property type="project" value="TreeGrafter"/>
</dbReference>
<evidence type="ECO:0000256" key="3">
    <source>
        <dbReference type="ARBA" id="ARBA00007739"/>
    </source>
</evidence>
<dbReference type="InterPro" id="IPR001460">
    <property type="entry name" value="PCN-bd_Tpept"/>
</dbReference>
<comment type="caution">
    <text evidence="19">The sequence shown here is derived from an EMBL/GenBank/DDBJ whole genome shotgun (WGS) entry which is preliminary data.</text>
</comment>
<dbReference type="Gene3D" id="3.40.710.10">
    <property type="entry name" value="DD-peptidase/beta-lactamase superfamily"/>
    <property type="match status" value="1"/>
</dbReference>
<dbReference type="InterPro" id="IPR001264">
    <property type="entry name" value="Glyco_trans_51"/>
</dbReference>
<keyword evidence="4" id="KW-1003">Cell membrane</keyword>
<evidence type="ECO:0000313" key="20">
    <source>
        <dbReference type="Proteomes" id="UP000228996"/>
    </source>
</evidence>
<dbReference type="Proteomes" id="UP000228996">
    <property type="component" value="Unassembled WGS sequence"/>
</dbReference>
<protein>
    <submittedName>
        <fullName evidence="19">Penicillin-binding protein</fullName>
    </submittedName>
</protein>
<keyword evidence="6" id="KW-0645">Protease</keyword>
<evidence type="ECO:0000256" key="1">
    <source>
        <dbReference type="ARBA" id="ARBA00004236"/>
    </source>
</evidence>
<dbReference type="InterPro" id="IPR050396">
    <property type="entry name" value="Glycosyltr_51/Transpeptidase"/>
</dbReference>
<dbReference type="Pfam" id="PF00905">
    <property type="entry name" value="Transpeptidase"/>
    <property type="match status" value="1"/>
</dbReference>
<dbReference type="GO" id="GO:0071555">
    <property type="term" value="P:cell wall organization"/>
    <property type="evidence" value="ECO:0007669"/>
    <property type="project" value="UniProtKB-KW"/>
</dbReference>
<keyword evidence="12" id="KW-0472">Membrane</keyword>
<evidence type="ECO:0000256" key="4">
    <source>
        <dbReference type="ARBA" id="ARBA00022475"/>
    </source>
</evidence>
<keyword evidence="9" id="KW-0378">Hydrolase</keyword>
<dbReference type="Pfam" id="PF00912">
    <property type="entry name" value="Transgly"/>
    <property type="match status" value="1"/>
</dbReference>
<dbReference type="GO" id="GO:0008955">
    <property type="term" value="F:peptidoglycan glycosyltransferase activity"/>
    <property type="evidence" value="ECO:0007669"/>
    <property type="project" value="UniProtKB-EC"/>
</dbReference>
<keyword evidence="11" id="KW-0573">Peptidoglycan synthesis</keyword>
<dbReference type="InterPro" id="IPR036950">
    <property type="entry name" value="PBP_transglycosylase"/>
</dbReference>
<dbReference type="GO" id="GO:0009002">
    <property type="term" value="F:serine-type D-Ala-D-Ala carboxypeptidase activity"/>
    <property type="evidence" value="ECO:0007669"/>
    <property type="project" value="UniProtKB-EC"/>
</dbReference>
<dbReference type="Gene3D" id="1.10.3810.10">
    <property type="entry name" value="Biosynthetic peptidoglycan transglycosylase-like"/>
    <property type="match status" value="1"/>
</dbReference>
<evidence type="ECO:0000256" key="10">
    <source>
        <dbReference type="ARBA" id="ARBA00022960"/>
    </source>
</evidence>
<dbReference type="Gene3D" id="2.60.40.10">
    <property type="entry name" value="Immunoglobulins"/>
    <property type="match status" value="1"/>
</dbReference>
<dbReference type="EMBL" id="PEYO01000013">
    <property type="protein sequence ID" value="PIU03599.1"/>
    <property type="molecule type" value="Genomic_DNA"/>
</dbReference>
<dbReference type="GO" id="GO:0005886">
    <property type="term" value="C:plasma membrane"/>
    <property type="evidence" value="ECO:0007669"/>
    <property type="project" value="UniProtKB-SubCell"/>
</dbReference>
<dbReference type="GO" id="GO:0008658">
    <property type="term" value="F:penicillin binding"/>
    <property type="evidence" value="ECO:0007669"/>
    <property type="project" value="InterPro"/>
</dbReference>
<dbReference type="NCBIfam" id="TIGR02074">
    <property type="entry name" value="PBP_1a_fam"/>
    <property type="match status" value="1"/>
</dbReference>
<dbReference type="SUPFAM" id="SSF56601">
    <property type="entry name" value="beta-lactamase/transpeptidase-like"/>
    <property type="match status" value="1"/>
</dbReference>
<dbReference type="GO" id="GO:0009252">
    <property type="term" value="P:peptidoglycan biosynthetic process"/>
    <property type="evidence" value="ECO:0007669"/>
    <property type="project" value="UniProtKB-KW"/>
</dbReference>
<evidence type="ECO:0000256" key="9">
    <source>
        <dbReference type="ARBA" id="ARBA00022801"/>
    </source>
</evidence>
<evidence type="ECO:0000313" key="19">
    <source>
        <dbReference type="EMBL" id="PIU03599.1"/>
    </source>
</evidence>
<name>A0A2M6XD76_9BACT</name>
<evidence type="ECO:0000256" key="2">
    <source>
        <dbReference type="ARBA" id="ARBA00007090"/>
    </source>
</evidence>
<comment type="similarity">
    <text evidence="2">In the C-terminal section; belongs to the transpeptidase family.</text>
</comment>
<evidence type="ECO:0000259" key="18">
    <source>
        <dbReference type="Pfam" id="PF00912"/>
    </source>
</evidence>
<feature type="domain" description="Glycosyl transferase family 51" evidence="18">
    <location>
        <begin position="80"/>
        <end position="256"/>
    </location>
</feature>
<sequence length="863" mass="96523">MFWKRFWKNKRREINFARSTRPKISRTQRLAKLAPWFFGCLLLGTIVSALVFALYARELPSPDKVVRREGFATQIMDRKGKLLYEVFENQRRNPVDLNQIPTYLRQATVAIEDKDFYKHSGFDPKGWLRIPYYFITTHQLSGGSTLTQQLVKNVLLTSEKTINRKIKEFILALEIERKYSKDQILQMYLNEAPYGGTAWGVQAAAQVYFNKDVSELNLAESAFMAGLTQRPSYYSPYSSAGDKAYIWRTKAVLRRMREDGYITKDLEVEAGKQVDNMQFTSEGTNFKAPHFVMYVKQLLIDKYGENMVEQGGLKVTTSLDLDLQNEAQKIVSEEITKTESLHITNGAAMVLNTKTGEILVMVGSKDYSASNYDGKVNVTLSKRQPGSAIKPATYVTAFKKGYTPSTLLMDVKTSFPGGDKPEYVPVNYDGKDHGPIQVRYALGNSFNIPAVKMLARVGLKDMLQTAWDMGFTTLEPTTDNMSKFGLSMTLGGGEVRLIDMVSAYSAFANGGNKIDPVAILKVADNSNNVLYEYKQTIGKQVISPQQAYLISNILSDNSARTVTFGDHSSIYISDRPVAVKTGTTNDKRDNWTVGWTPSIIAGVWVGNNDNSQMKQLVSGISGAAPIWRRIILKALENKPKEDFVVPENIVTAEVDLVSGYRAHDNFPSRIESFIKGTEPVGDDPVHVLLKTCKSSGKLATPVDISRGDYDQKEYFILKEDDPTAGPNDPNQWQKGINDWLLTQPDTRYHPPTDYCDTNNQTDLKFTDPGDHAQVSQSFRVGLSVVSANEISLIELLVDGSSRAMINGKPYEFNLTLPDGSHTLRARVRDSKGNVTESEIKIGVNVAWDWQPTPTPTLTLTPTP</sequence>
<keyword evidence="7" id="KW-0328">Glycosyltransferase</keyword>
<evidence type="ECO:0000256" key="15">
    <source>
        <dbReference type="ARBA" id="ARBA00034000"/>
    </source>
</evidence>
<evidence type="ECO:0000256" key="14">
    <source>
        <dbReference type="ARBA" id="ARBA00023316"/>
    </source>
</evidence>
<organism evidence="19 20">
    <name type="scientific">Candidatus Shapirobacteria bacterium CG08_land_8_20_14_0_20_39_18</name>
    <dbReference type="NCBI Taxonomy" id="1974883"/>
    <lineage>
        <taxon>Bacteria</taxon>
        <taxon>Candidatus Shapironibacteriota</taxon>
    </lineage>
</organism>
<evidence type="ECO:0000256" key="16">
    <source>
        <dbReference type="ARBA" id="ARBA00049902"/>
    </source>
</evidence>
<dbReference type="PANTHER" id="PTHR32282:SF11">
    <property type="entry name" value="PENICILLIN-BINDING PROTEIN 1B"/>
    <property type="match status" value="1"/>
</dbReference>
<comment type="catalytic activity">
    <reaction evidence="16">
        <text>[GlcNAc-(1-&gt;4)-Mur2Ac(oyl-L-Ala-gamma-D-Glu-L-Lys-D-Ala-D-Ala)](n)-di-trans,octa-cis-undecaprenyl diphosphate + beta-D-GlcNAc-(1-&gt;4)-Mur2Ac(oyl-L-Ala-gamma-D-Glu-L-Lys-D-Ala-D-Ala)-di-trans,octa-cis-undecaprenyl diphosphate = [GlcNAc-(1-&gt;4)-Mur2Ac(oyl-L-Ala-gamma-D-Glu-L-Lys-D-Ala-D-Ala)](n+1)-di-trans,octa-cis-undecaprenyl diphosphate + di-trans,octa-cis-undecaprenyl diphosphate + H(+)</text>
        <dbReference type="Rhea" id="RHEA:23708"/>
        <dbReference type="Rhea" id="RHEA-COMP:9602"/>
        <dbReference type="Rhea" id="RHEA-COMP:9603"/>
        <dbReference type="ChEBI" id="CHEBI:15378"/>
        <dbReference type="ChEBI" id="CHEBI:58405"/>
        <dbReference type="ChEBI" id="CHEBI:60033"/>
        <dbReference type="ChEBI" id="CHEBI:78435"/>
        <dbReference type="EC" id="2.4.99.28"/>
    </reaction>
</comment>
<proteinExistence type="inferred from homology"/>
<keyword evidence="8" id="KW-0808">Transferase</keyword>
<dbReference type="GO" id="GO:0008360">
    <property type="term" value="P:regulation of cell shape"/>
    <property type="evidence" value="ECO:0007669"/>
    <property type="project" value="UniProtKB-KW"/>
</dbReference>
<dbReference type="InterPro" id="IPR013783">
    <property type="entry name" value="Ig-like_fold"/>
</dbReference>
<keyword evidence="14" id="KW-0961">Cell wall biogenesis/degradation</keyword>
<comment type="subcellular location">
    <subcellularLocation>
        <location evidence="1">Cell membrane</location>
    </subcellularLocation>
</comment>
<keyword evidence="10" id="KW-0133">Cell shape</keyword>
<dbReference type="InterPro" id="IPR023346">
    <property type="entry name" value="Lysozyme-like_dom_sf"/>
</dbReference>
<comment type="similarity">
    <text evidence="3">In the N-terminal section; belongs to the glycosyltransferase 51 family.</text>
</comment>
<evidence type="ECO:0000256" key="11">
    <source>
        <dbReference type="ARBA" id="ARBA00022984"/>
    </source>
</evidence>
<feature type="domain" description="Penicillin-binding protein transpeptidase" evidence="17">
    <location>
        <begin position="346"/>
        <end position="630"/>
    </location>
</feature>
<reference evidence="20" key="1">
    <citation type="submission" date="2017-09" db="EMBL/GenBank/DDBJ databases">
        <title>Depth-based differentiation of microbial function through sediment-hosted aquifers and enrichment of novel symbionts in the deep terrestrial subsurface.</title>
        <authorList>
            <person name="Probst A.J."/>
            <person name="Ladd B."/>
            <person name="Jarett J.K."/>
            <person name="Geller-Mcgrath D.E."/>
            <person name="Sieber C.M.K."/>
            <person name="Emerson J.B."/>
            <person name="Anantharaman K."/>
            <person name="Thomas B.C."/>
            <person name="Malmstrom R."/>
            <person name="Stieglmeier M."/>
            <person name="Klingl A."/>
            <person name="Woyke T."/>
            <person name="Ryan C.M."/>
            <person name="Banfield J.F."/>
        </authorList>
    </citation>
    <scope>NUCLEOTIDE SEQUENCE [LARGE SCALE GENOMIC DNA]</scope>
</reference>
<evidence type="ECO:0000256" key="8">
    <source>
        <dbReference type="ARBA" id="ARBA00022679"/>
    </source>
</evidence>
<evidence type="ECO:0000256" key="13">
    <source>
        <dbReference type="ARBA" id="ARBA00023268"/>
    </source>
</evidence>
<dbReference type="InterPro" id="IPR012338">
    <property type="entry name" value="Beta-lactam/transpept-like"/>
</dbReference>
<dbReference type="Pfam" id="PF17957">
    <property type="entry name" value="Big_7"/>
    <property type="match status" value="1"/>
</dbReference>
<gene>
    <name evidence="19" type="ORF">COT44_02265</name>
</gene>
<evidence type="ECO:0000256" key="5">
    <source>
        <dbReference type="ARBA" id="ARBA00022645"/>
    </source>
</evidence>
<dbReference type="SUPFAM" id="SSF53955">
    <property type="entry name" value="Lysozyme-like"/>
    <property type="match status" value="1"/>
</dbReference>
<evidence type="ECO:0000259" key="17">
    <source>
        <dbReference type="Pfam" id="PF00905"/>
    </source>
</evidence>
<accession>A0A2M6XD76</accession>
<keyword evidence="5" id="KW-0121">Carboxypeptidase</keyword>